<evidence type="ECO:0000256" key="1">
    <source>
        <dbReference type="SAM" id="Phobius"/>
    </source>
</evidence>
<dbReference type="InterPro" id="IPR004158">
    <property type="entry name" value="DUF247_pln"/>
</dbReference>
<proteinExistence type="predicted"/>
<evidence type="ECO:0000313" key="3">
    <source>
        <dbReference type="Proteomes" id="UP000811246"/>
    </source>
</evidence>
<name>A0A922D604_CARIL</name>
<dbReference type="Proteomes" id="UP000811246">
    <property type="component" value="Chromosome 16"/>
</dbReference>
<dbReference type="Pfam" id="PF03140">
    <property type="entry name" value="DUF247"/>
    <property type="match status" value="1"/>
</dbReference>
<dbReference type="AlphaFoldDB" id="A0A922D604"/>
<sequence>MAEESAAMNTPEETINAATKKEYQGPIWLVEKINRAETSISLNRPSSPTIYRVPDSLRELNKEAYIPQVISIGPLHHGSLKLKSMENYKLRLFRKFVERTNIDKEKLASIIQDSEESVRECYAEAIPFDPDTLKQIILVDASFLIEFFLRFWSGFEGIGDDLMELKPWRIRQIVVDLRLLENQLPFFIIEKLYELLPLESPSTYPSSFLELTLDGYFIGENVQKIRDDGIDSEEVIHLLDLKRYFYLCPRQSLPERSFKVVDKMYCASQLAEAGLKFKPISSRSIVDLKFNEGVLEIPTFTLDTETEIEVRNLVALEQCHYPLERYVTDYFIMLDFLIDTGKDVELLVDKEIIKKTRLGANIIPTLAGSFCTGISWREVNTDYYDLCRQLVEFRKKHWYVILKSSLKRDYFRTPWMGAATVGAIILLILTLIQTICTVISIFK</sequence>
<dbReference type="EMBL" id="CM031840">
    <property type="protein sequence ID" value="KAG6673048.1"/>
    <property type="molecule type" value="Genomic_DNA"/>
</dbReference>
<reference evidence="2" key="1">
    <citation type="submission" date="2021-01" db="EMBL/GenBank/DDBJ databases">
        <authorList>
            <person name="Lovell J.T."/>
            <person name="Bentley N."/>
            <person name="Bhattarai G."/>
            <person name="Jenkins J.W."/>
            <person name="Sreedasyam A."/>
            <person name="Alarcon Y."/>
            <person name="Bock C."/>
            <person name="Boston L."/>
            <person name="Carlson J."/>
            <person name="Cervantes K."/>
            <person name="Clermont K."/>
            <person name="Krom N."/>
            <person name="Kubenka K."/>
            <person name="Mamidi S."/>
            <person name="Mattison C."/>
            <person name="Monteros M."/>
            <person name="Pisani C."/>
            <person name="Plott C."/>
            <person name="Rajasekar S."/>
            <person name="Rhein H.S."/>
            <person name="Rohla C."/>
            <person name="Song M."/>
            <person name="Hilaire R.S."/>
            <person name="Shu S."/>
            <person name="Wells L."/>
            <person name="Wang X."/>
            <person name="Webber J."/>
            <person name="Heerema R.J."/>
            <person name="Klein P."/>
            <person name="Conner P."/>
            <person name="Grauke L."/>
            <person name="Grimwood J."/>
            <person name="Schmutz J."/>
            <person name="Randall J.J."/>
        </authorList>
    </citation>
    <scope>NUCLEOTIDE SEQUENCE</scope>
    <source>
        <tissue evidence="2">Leaf</tissue>
    </source>
</reference>
<evidence type="ECO:0000313" key="2">
    <source>
        <dbReference type="EMBL" id="KAG6673048.1"/>
    </source>
</evidence>
<dbReference type="EMBL" id="CM031840">
    <property type="protein sequence ID" value="KAG6673047.1"/>
    <property type="molecule type" value="Genomic_DNA"/>
</dbReference>
<keyword evidence="1" id="KW-0812">Transmembrane</keyword>
<gene>
    <name evidence="2" type="ORF">I3842_16G091700</name>
</gene>
<organism evidence="2 3">
    <name type="scientific">Carya illinoinensis</name>
    <name type="common">Pecan</name>
    <dbReference type="NCBI Taxonomy" id="32201"/>
    <lineage>
        <taxon>Eukaryota</taxon>
        <taxon>Viridiplantae</taxon>
        <taxon>Streptophyta</taxon>
        <taxon>Embryophyta</taxon>
        <taxon>Tracheophyta</taxon>
        <taxon>Spermatophyta</taxon>
        <taxon>Magnoliopsida</taxon>
        <taxon>eudicotyledons</taxon>
        <taxon>Gunneridae</taxon>
        <taxon>Pentapetalae</taxon>
        <taxon>rosids</taxon>
        <taxon>fabids</taxon>
        <taxon>Fagales</taxon>
        <taxon>Juglandaceae</taxon>
        <taxon>Carya</taxon>
    </lineage>
</organism>
<feature type="transmembrane region" description="Helical" evidence="1">
    <location>
        <begin position="415"/>
        <end position="442"/>
    </location>
</feature>
<dbReference type="EMBL" id="CM031840">
    <property type="protein sequence ID" value="KAG6673046.1"/>
    <property type="molecule type" value="Genomic_DNA"/>
</dbReference>
<comment type="caution">
    <text evidence="2">The sequence shown here is derived from an EMBL/GenBank/DDBJ whole genome shotgun (WGS) entry which is preliminary data.</text>
</comment>
<dbReference type="PANTHER" id="PTHR31170:SF19">
    <property type="match status" value="1"/>
</dbReference>
<keyword evidence="1" id="KW-1133">Transmembrane helix</keyword>
<accession>A0A922D604</accession>
<keyword evidence="1" id="KW-0472">Membrane</keyword>
<dbReference type="PANTHER" id="PTHR31170">
    <property type="entry name" value="BNAC04G53230D PROTEIN"/>
    <property type="match status" value="1"/>
</dbReference>
<protein>
    <submittedName>
        <fullName evidence="2">Uncharacterized protein</fullName>
    </submittedName>
</protein>